<evidence type="ECO:0000313" key="2">
    <source>
        <dbReference type="Proteomes" id="UP000058074"/>
    </source>
</evidence>
<protein>
    <submittedName>
        <fullName evidence="1">ABC transporter ATP-binding protein</fullName>
    </submittedName>
</protein>
<keyword evidence="1" id="KW-0067">ATP-binding</keyword>
<dbReference type="AlphaFoldDB" id="A0A0N9V7F2"/>
<dbReference type="PATRIC" id="fig|33050.5.peg.1451"/>
<name>A0A0N9V7F2_SPHMC</name>
<dbReference type="Proteomes" id="UP000058074">
    <property type="component" value="Chromosome"/>
</dbReference>
<evidence type="ECO:0000313" key="1">
    <source>
        <dbReference type="EMBL" id="ALH80116.1"/>
    </source>
</evidence>
<keyword evidence="1" id="KW-0547">Nucleotide-binding</keyword>
<dbReference type="RefSeq" id="WP_054587495.1">
    <property type="nucleotide sequence ID" value="NZ_CP012700.1"/>
</dbReference>
<organism evidence="1 2">
    <name type="scientific">Sphingopyxis macrogoltabida</name>
    <name type="common">Sphingomonas macrogoltabidus</name>
    <dbReference type="NCBI Taxonomy" id="33050"/>
    <lineage>
        <taxon>Bacteria</taxon>
        <taxon>Pseudomonadati</taxon>
        <taxon>Pseudomonadota</taxon>
        <taxon>Alphaproteobacteria</taxon>
        <taxon>Sphingomonadales</taxon>
        <taxon>Sphingomonadaceae</taxon>
        <taxon>Sphingopyxis</taxon>
    </lineage>
</organism>
<dbReference type="EMBL" id="CP012700">
    <property type="protein sequence ID" value="ALH80116.1"/>
    <property type="molecule type" value="Genomic_DNA"/>
</dbReference>
<dbReference type="GO" id="GO:0005524">
    <property type="term" value="F:ATP binding"/>
    <property type="evidence" value="ECO:0007669"/>
    <property type="project" value="UniProtKB-KW"/>
</dbReference>
<sequence length="260" mass="29452">MAETQIEWTDATWNPVAGCTIVSAGCTNCYAMAMAKRLEAMRVDKYAGLTRSSGSRTIWNGVVKEDRSALGIPHKWRKARKIFVNSMSDLFHEEVSDDFILAVWQVMRETPRHSYQILTKRPDRMASLISTKIPDVLPNVWLGTSVEDAEVVGRIDHLRAVPAAIRFISFEPLIGAVGSIDLHDIHWAIVGGESGKSARPIKEAWIDEIYDQCSDNKTAFFFKQWGTWGKDNKRRSKKANGREYRGQTWDYMPEPIGMSL</sequence>
<accession>A0A0N9V7F2</accession>
<dbReference type="OrthoDB" id="9787478at2"/>
<dbReference type="KEGG" id="smag:AN936_06980"/>
<reference evidence="1 2" key="1">
    <citation type="journal article" date="2015" name="Genome Announc.">
        <title>Complete Genome Sequence of Polypropylene Glycol- and Polyethylene Glycol-Degrading Sphingopyxis macrogoltabida Strain EY-1.</title>
        <authorList>
            <person name="Ohtsubo Y."/>
            <person name="Nagata Y."/>
            <person name="Numata M."/>
            <person name="Tsuchikane K."/>
            <person name="Hosoyama A."/>
            <person name="Yamazoe A."/>
            <person name="Tsuda M."/>
            <person name="Fujita N."/>
            <person name="Kawai F."/>
        </authorList>
    </citation>
    <scope>NUCLEOTIDE SEQUENCE [LARGE SCALE GENOMIC DNA]</scope>
    <source>
        <strain evidence="1 2">EY-1</strain>
    </source>
</reference>
<dbReference type="Pfam" id="PF07505">
    <property type="entry name" value="DUF5131"/>
    <property type="match status" value="1"/>
</dbReference>
<gene>
    <name evidence="1" type="ORF">AN936_06980</name>
</gene>
<proteinExistence type="predicted"/>
<dbReference type="InterPro" id="IPR011101">
    <property type="entry name" value="DUF5131"/>
</dbReference>